<keyword evidence="1" id="KW-0175">Coiled coil</keyword>
<evidence type="ECO:0000256" key="1">
    <source>
        <dbReference type="SAM" id="Coils"/>
    </source>
</evidence>
<proteinExistence type="predicted"/>
<accession>A0A699JA06</accession>
<dbReference type="AlphaFoldDB" id="A0A699JA06"/>
<sequence>DSQEAREKEKVKDFRRKRLYNIGLSFRIVSLDEKGLDAQVDASKQGRSVADIDQDEENTLVDDTQRRINDQDLFEVHDLNGDEVFVDVTIGENVEQDATVAEKEVTTIEDIEVTTTAAATTPQISKDELTMTQTLMKIKAAKPKAKGVTIQEPSEFRTTSPSQPPQAKEKGKGIMVEPEKPLKKKDQIALDKEVARKLEAEMKAEMEKEERKQRRKIRQTEL</sequence>
<feature type="compositionally biased region" description="Basic and acidic residues" evidence="2">
    <location>
        <begin position="167"/>
        <end position="188"/>
    </location>
</feature>
<name>A0A699JA06_TANCI</name>
<feature type="non-terminal residue" evidence="3">
    <location>
        <position position="1"/>
    </location>
</feature>
<evidence type="ECO:0000256" key="2">
    <source>
        <dbReference type="SAM" id="MobiDB-lite"/>
    </source>
</evidence>
<protein>
    <submittedName>
        <fullName evidence="3">Uncharacterized protein</fullName>
    </submittedName>
</protein>
<gene>
    <name evidence="3" type="ORF">Tci_594529</name>
</gene>
<organism evidence="3">
    <name type="scientific">Tanacetum cinerariifolium</name>
    <name type="common">Dalmatian daisy</name>
    <name type="synonym">Chrysanthemum cinerariifolium</name>
    <dbReference type="NCBI Taxonomy" id="118510"/>
    <lineage>
        <taxon>Eukaryota</taxon>
        <taxon>Viridiplantae</taxon>
        <taxon>Streptophyta</taxon>
        <taxon>Embryophyta</taxon>
        <taxon>Tracheophyta</taxon>
        <taxon>Spermatophyta</taxon>
        <taxon>Magnoliopsida</taxon>
        <taxon>eudicotyledons</taxon>
        <taxon>Gunneridae</taxon>
        <taxon>Pentapetalae</taxon>
        <taxon>asterids</taxon>
        <taxon>campanulids</taxon>
        <taxon>Asterales</taxon>
        <taxon>Asteraceae</taxon>
        <taxon>Asteroideae</taxon>
        <taxon>Anthemideae</taxon>
        <taxon>Anthemidinae</taxon>
        <taxon>Tanacetum</taxon>
    </lineage>
</organism>
<feature type="coiled-coil region" evidence="1">
    <location>
        <begin position="192"/>
        <end position="219"/>
    </location>
</feature>
<comment type="caution">
    <text evidence="3">The sequence shown here is derived from an EMBL/GenBank/DDBJ whole genome shotgun (WGS) entry which is preliminary data.</text>
</comment>
<feature type="region of interest" description="Disordered" evidence="2">
    <location>
        <begin position="140"/>
        <end position="188"/>
    </location>
</feature>
<evidence type="ECO:0000313" key="3">
    <source>
        <dbReference type="EMBL" id="GFA22557.1"/>
    </source>
</evidence>
<dbReference type="EMBL" id="BKCJ010388565">
    <property type="protein sequence ID" value="GFA22557.1"/>
    <property type="molecule type" value="Genomic_DNA"/>
</dbReference>
<reference evidence="3" key="1">
    <citation type="journal article" date="2019" name="Sci. Rep.">
        <title>Draft genome of Tanacetum cinerariifolium, the natural source of mosquito coil.</title>
        <authorList>
            <person name="Yamashiro T."/>
            <person name="Shiraishi A."/>
            <person name="Satake H."/>
            <person name="Nakayama K."/>
        </authorList>
    </citation>
    <scope>NUCLEOTIDE SEQUENCE</scope>
</reference>